<dbReference type="EMBL" id="CP032317">
    <property type="protein sequence ID" value="AYA37912.1"/>
    <property type="molecule type" value="Genomic_DNA"/>
</dbReference>
<proteinExistence type="predicted"/>
<dbReference type="Proteomes" id="UP000262802">
    <property type="component" value="Chromosome"/>
</dbReference>
<protein>
    <recommendedName>
        <fullName evidence="4">Tetratricopeptide repeat protein</fullName>
    </recommendedName>
</protein>
<evidence type="ECO:0000313" key="2">
    <source>
        <dbReference type="EMBL" id="AYA37912.1"/>
    </source>
</evidence>
<name>A0A3B7R2C7_9BACT</name>
<accession>A0A3B7R2C7</accession>
<gene>
    <name evidence="2" type="ORF">D3Y59_13175</name>
</gene>
<dbReference type="SUPFAM" id="SSF48452">
    <property type="entry name" value="TPR-like"/>
    <property type="match status" value="2"/>
</dbReference>
<feature type="chain" id="PRO_5017624284" description="Tetratricopeptide repeat protein" evidence="1">
    <location>
        <begin position="23"/>
        <end position="404"/>
    </location>
</feature>
<keyword evidence="1" id="KW-0732">Signal</keyword>
<sequence length="404" mass="44959">MFMRVFLLAAALVLLGAGSLRAQTEAAVLAKAEQLIGQKKYESAYRALEEFDPKNTHVAVVLKKEDIALNYYLLSVNLEVFGLRDLKANEQVAQLRGKPGKYGSYQLPVAQVLAALKRRHPSDYRLDLGLGHYYYTLQQCGCGKQRFSDEELLQKAQQYYTAAHSHDQEDYESRFATGFMLMRKQQLAAAVPELERSVALNAEYPNAHYNLAYAYAALERPAEALPHAKQAAALYALQPYKGEAQSMVEALEKHLQGGPALNLLGTRNADGSQPAGAYAALREQVAAAVARKASNAKELTLKLFQLDPENDGMYADLMDIYQANNQFPAMEVFFREQLPTAPQTPTAQGMLHFYVAVLNMQLGRPAAAYPHFQQADAQLRKVAKSDNPLFDTIRRGLAESKPRR</sequence>
<evidence type="ECO:0000313" key="3">
    <source>
        <dbReference type="Proteomes" id="UP000262802"/>
    </source>
</evidence>
<dbReference type="KEGG" id="hyh:D3Y59_13175"/>
<feature type="signal peptide" evidence="1">
    <location>
        <begin position="1"/>
        <end position="22"/>
    </location>
</feature>
<reference evidence="2 3" key="1">
    <citation type="submission" date="2018-09" db="EMBL/GenBank/DDBJ databases">
        <title>Hymenobacter medium sp. nov., isolated from R2A medium.</title>
        <authorList>
            <person name="Yingchao G."/>
        </authorList>
    </citation>
    <scope>NUCLEOTIDE SEQUENCE [LARGE SCALE GENOMIC DNA]</scope>
    <source>
        <strain evidence="3">sh-6</strain>
    </source>
</reference>
<evidence type="ECO:0000256" key="1">
    <source>
        <dbReference type="SAM" id="SignalP"/>
    </source>
</evidence>
<dbReference type="AlphaFoldDB" id="A0A3B7R2C7"/>
<keyword evidence="3" id="KW-1185">Reference proteome</keyword>
<dbReference type="OrthoDB" id="1112543at2"/>
<dbReference type="InterPro" id="IPR011990">
    <property type="entry name" value="TPR-like_helical_dom_sf"/>
</dbReference>
<organism evidence="2 3">
    <name type="scientific">Hymenobacter oligotrophus</name>
    <dbReference type="NCBI Taxonomy" id="2319843"/>
    <lineage>
        <taxon>Bacteria</taxon>
        <taxon>Pseudomonadati</taxon>
        <taxon>Bacteroidota</taxon>
        <taxon>Cytophagia</taxon>
        <taxon>Cytophagales</taxon>
        <taxon>Hymenobacteraceae</taxon>
        <taxon>Hymenobacter</taxon>
    </lineage>
</organism>
<evidence type="ECO:0008006" key="4">
    <source>
        <dbReference type="Google" id="ProtNLM"/>
    </source>
</evidence>
<dbReference type="Gene3D" id="1.25.40.10">
    <property type="entry name" value="Tetratricopeptide repeat domain"/>
    <property type="match status" value="2"/>
</dbReference>